<keyword evidence="4" id="KW-0235">DNA replication</keyword>
<evidence type="ECO:0000256" key="8">
    <source>
        <dbReference type="ARBA" id="ARBA00022842"/>
    </source>
</evidence>
<evidence type="ECO:0000256" key="11">
    <source>
        <dbReference type="ARBA" id="ARBA00036904"/>
    </source>
</evidence>
<feature type="domain" description="Nudix hydrolase" evidence="17">
    <location>
        <begin position="11"/>
        <end position="138"/>
    </location>
</feature>
<dbReference type="EMBL" id="BSYJ01000002">
    <property type="protein sequence ID" value="GMG86657.1"/>
    <property type="molecule type" value="Genomic_DNA"/>
</dbReference>
<comment type="catalytic activity">
    <reaction evidence="11">
        <text>8-oxo-GTP + H2O = 8-oxo-GMP + diphosphate + H(+)</text>
        <dbReference type="Rhea" id="RHEA:67616"/>
        <dbReference type="ChEBI" id="CHEBI:15377"/>
        <dbReference type="ChEBI" id="CHEBI:15378"/>
        <dbReference type="ChEBI" id="CHEBI:33019"/>
        <dbReference type="ChEBI" id="CHEBI:143553"/>
        <dbReference type="ChEBI" id="CHEBI:145694"/>
    </reaction>
</comment>
<name>A0ABQ6LX21_9GAMM</name>
<dbReference type="PROSITE" id="PS51462">
    <property type="entry name" value="NUDIX"/>
    <property type="match status" value="1"/>
</dbReference>
<keyword evidence="3" id="KW-0515">Mutator protein</keyword>
<evidence type="ECO:0000259" key="17">
    <source>
        <dbReference type="PROSITE" id="PS51462"/>
    </source>
</evidence>
<evidence type="ECO:0000256" key="1">
    <source>
        <dbReference type="ARBA" id="ARBA00001946"/>
    </source>
</evidence>
<evidence type="ECO:0000256" key="2">
    <source>
        <dbReference type="ARBA" id="ARBA00005582"/>
    </source>
</evidence>
<gene>
    <name evidence="18" type="ORF">MNKW57_09780</name>
</gene>
<dbReference type="CDD" id="cd03425">
    <property type="entry name" value="NUDIX_MutT_NudA_like"/>
    <property type="match status" value="1"/>
</dbReference>
<dbReference type="InterPro" id="IPR015797">
    <property type="entry name" value="NUDIX_hydrolase-like_dom_sf"/>
</dbReference>
<dbReference type="EC" id="3.6.1.55" evidence="12"/>
<comment type="similarity">
    <text evidence="2">Belongs to the Nudix hydrolase family.</text>
</comment>
<comment type="catalytic activity">
    <reaction evidence="10">
        <text>8-oxo-dGTP + H2O = 8-oxo-dGMP + diphosphate + H(+)</text>
        <dbReference type="Rhea" id="RHEA:31575"/>
        <dbReference type="ChEBI" id="CHEBI:15377"/>
        <dbReference type="ChEBI" id="CHEBI:15378"/>
        <dbReference type="ChEBI" id="CHEBI:33019"/>
        <dbReference type="ChEBI" id="CHEBI:63224"/>
        <dbReference type="ChEBI" id="CHEBI:77896"/>
        <dbReference type="EC" id="3.6.1.55"/>
    </reaction>
</comment>
<dbReference type="Pfam" id="PF14815">
    <property type="entry name" value="NUDIX_4"/>
    <property type="match status" value="1"/>
</dbReference>
<evidence type="ECO:0000256" key="5">
    <source>
        <dbReference type="ARBA" id="ARBA00022723"/>
    </source>
</evidence>
<keyword evidence="7" id="KW-0378">Hydrolase</keyword>
<evidence type="ECO:0000256" key="7">
    <source>
        <dbReference type="ARBA" id="ARBA00022801"/>
    </source>
</evidence>
<evidence type="ECO:0000256" key="16">
    <source>
        <dbReference type="ARBA" id="ARBA00042798"/>
    </source>
</evidence>
<dbReference type="InterPro" id="IPR003561">
    <property type="entry name" value="Mutator_MutT"/>
</dbReference>
<evidence type="ECO:0000313" key="18">
    <source>
        <dbReference type="EMBL" id="GMG86657.1"/>
    </source>
</evidence>
<evidence type="ECO:0000256" key="14">
    <source>
        <dbReference type="ARBA" id="ARBA00041592"/>
    </source>
</evidence>
<evidence type="ECO:0000313" key="19">
    <source>
        <dbReference type="Proteomes" id="UP001224392"/>
    </source>
</evidence>
<evidence type="ECO:0000256" key="3">
    <source>
        <dbReference type="ARBA" id="ARBA00022457"/>
    </source>
</evidence>
<evidence type="ECO:0000256" key="9">
    <source>
        <dbReference type="ARBA" id="ARBA00023204"/>
    </source>
</evidence>
<keyword evidence="9" id="KW-0234">DNA repair</keyword>
<protein>
    <recommendedName>
        <fullName evidence="13">8-oxo-dGTP diphosphatase</fullName>
        <ecNumber evidence="12">3.6.1.55</ecNumber>
    </recommendedName>
    <alternativeName>
        <fullName evidence="16">7,8-dihydro-8-oxoguanine-triphosphatase</fullName>
    </alternativeName>
    <alternativeName>
        <fullName evidence="15">Mutator protein MutT</fullName>
    </alternativeName>
    <alternativeName>
        <fullName evidence="14">dGTP pyrophosphohydrolase</fullName>
    </alternativeName>
</protein>
<dbReference type="InterPro" id="IPR000086">
    <property type="entry name" value="NUDIX_hydrolase_dom"/>
</dbReference>
<keyword evidence="5" id="KW-0479">Metal-binding</keyword>
<evidence type="ECO:0000256" key="13">
    <source>
        <dbReference type="ARBA" id="ARBA00040794"/>
    </source>
</evidence>
<dbReference type="SUPFAM" id="SSF55811">
    <property type="entry name" value="Nudix"/>
    <property type="match status" value="1"/>
</dbReference>
<evidence type="ECO:0000256" key="4">
    <source>
        <dbReference type="ARBA" id="ARBA00022705"/>
    </source>
</evidence>
<evidence type="ECO:0000256" key="12">
    <source>
        <dbReference type="ARBA" id="ARBA00038905"/>
    </source>
</evidence>
<dbReference type="RefSeq" id="WP_285763212.1">
    <property type="nucleotide sequence ID" value="NZ_BSYJ01000002.1"/>
</dbReference>
<comment type="caution">
    <text evidence="18">The sequence shown here is derived from an EMBL/GenBank/DDBJ whole genome shotgun (WGS) entry which is preliminary data.</text>
</comment>
<dbReference type="PANTHER" id="PTHR47707:SF1">
    <property type="entry name" value="NUDIX HYDROLASE FAMILY PROTEIN"/>
    <property type="match status" value="1"/>
</dbReference>
<evidence type="ECO:0000256" key="10">
    <source>
        <dbReference type="ARBA" id="ARBA00035861"/>
    </source>
</evidence>
<dbReference type="Gene3D" id="3.90.79.10">
    <property type="entry name" value="Nucleoside Triphosphate Pyrophosphohydrolase"/>
    <property type="match status" value="1"/>
</dbReference>
<sequence>MTVKIINPLPKVHVAVGVIIDRDNRILISKRHNHLHMGGRWEFPGGKLDDEEDVQGALARELLEELSIEVRASAPLIVVEHDYGEKVVLLDVWWVHDFAGEPHGAEGQEVRWVSVEELGDYQFPDANTPIVEAVRKALS</sequence>
<organism evidence="18 19">
    <name type="scientific">Biformimicrobium ophioploci</name>
    <dbReference type="NCBI Taxonomy" id="3036711"/>
    <lineage>
        <taxon>Bacteria</taxon>
        <taxon>Pseudomonadati</taxon>
        <taxon>Pseudomonadota</taxon>
        <taxon>Gammaproteobacteria</taxon>
        <taxon>Cellvibrionales</taxon>
        <taxon>Microbulbiferaceae</taxon>
        <taxon>Biformimicrobium</taxon>
    </lineage>
</organism>
<dbReference type="PANTHER" id="PTHR47707">
    <property type="entry name" value="8-OXO-DGTP DIPHOSPHATASE"/>
    <property type="match status" value="1"/>
</dbReference>
<keyword evidence="8" id="KW-0460">Magnesium</keyword>
<evidence type="ECO:0000256" key="15">
    <source>
        <dbReference type="ARBA" id="ARBA00041979"/>
    </source>
</evidence>
<evidence type="ECO:0000256" key="6">
    <source>
        <dbReference type="ARBA" id="ARBA00022763"/>
    </source>
</evidence>
<proteinExistence type="inferred from homology"/>
<dbReference type="NCBIfam" id="TIGR00586">
    <property type="entry name" value="mutt"/>
    <property type="match status" value="1"/>
</dbReference>
<accession>A0ABQ6LX21</accession>
<dbReference type="Proteomes" id="UP001224392">
    <property type="component" value="Unassembled WGS sequence"/>
</dbReference>
<dbReference type="InterPro" id="IPR029119">
    <property type="entry name" value="MutY_C"/>
</dbReference>
<reference evidence="18 19" key="1">
    <citation type="submission" date="2023-04" db="EMBL/GenBank/DDBJ databases">
        <title>Marinobulbifer ophiurae gen. nov., sp. Nov., isolate from tissue of brittle star Ophioplocus japonicus.</title>
        <authorList>
            <person name="Kawano K."/>
            <person name="Sawayama S."/>
            <person name="Nakagawa S."/>
        </authorList>
    </citation>
    <scope>NUCLEOTIDE SEQUENCE [LARGE SCALE GENOMIC DNA]</scope>
    <source>
        <strain evidence="18 19">NKW57</strain>
    </source>
</reference>
<comment type="cofactor">
    <cofactor evidence="1">
        <name>Mg(2+)</name>
        <dbReference type="ChEBI" id="CHEBI:18420"/>
    </cofactor>
</comment>
<keyword evidence="6" id="KW-0227">DNA damage</keyword>
<dbReference type="InterPro" id="IPR047127">
    <property type="entry name" value="MutT-like"/>
</dbReference>
<keyword evidence="19" id="KW-1185">Reference proteome</keyword>